<dbReference type="PANTHER" id="PTHR10509">
    <property type="entry name" value="O-METHYLTRANSFERASE-RELATED"/>
    <property type="match status" value="1"/>
</dbReference>
<comment type="caution">
    <text evidence="5">The sequence shown here is derived from an EMBL/GenBank/DDBJ whole genome shotgun (WGS) entry which is preliminary data.</text>
</comment>
<dbReference type="AlphaFoldDB" id="A0AAW0QU43"/>
<sequence length="218" mass="24507">MILAQPEMAATVTQYCTEHSTDVSPEMKEVWDWTCGEFEDADKMSSPLQGTTMKFLASWAGAKRAWYEATKQTQAEIITLELDPKMIAATRTTIAKYNLGDRVTVIEGPAQQSVEKLTGMFDIIFVDANKDGYLGYVKVVLDQKLLSPKGLIMCDNVFARGMTISTESNPQLPDKVRSYWTECGKALQKFNTYVKNDPRVDVVLLPVYDGVTLIKWKQ</sequence>
<name>A0AAW0QU43_9PEZI</name>
<evidence type="ECO:0000256" key="4">
    <source>
        <dbReference type="ARBA" id="ARBA00023453"/>
    </source>
</evidence>
<dbReference type="GO" id="GO:0032259">
    <property type="term" value="P:methylation"/>
    <property type="evidence" value="ECO:0007669"/>
    <property type="project" value="UniProtKB-KW"/>
</dbReference>
<keyword evidence="2" id="KW-0808">Transferase</keyword>
<evidence type="ECO:0000313" key="6">
    <source>
        <dbReference type="Proteomes" id="UP001392437"/>
    </source>
</evidence>
<dbReference type="GO" id="GO:0008757">
    <property type="term" value="F:S-adenosylmethionine-dependent methyltransferase activity"/>
    <property type="evidence" value="ECO:0007669"/>
    <property type="project" value="TreeGrafter"/>
</dbReference>
<comment type="similarity">
    <text evidence="4">Belongs to the class I-like SAM-binding methyltransferase superfamily. Cation-dependent O-methyltransferase family.</text>
</comment>
<dbReference type="Proteomes" id="UP001392437">
    <property type="component" value="Unassembled WGS sequence"/>
</dbReference>
<organism evidence="5 6">
    <name type="scientific">Apiospora kogelbergensis</name>
    <dbReference type="NCBI Taxonomy" id="1337665"/>
    <lineage>
        <taxon>Eukaryota</taxon>
        <taxon>Fungi</taxon>
        <taxon>Dikarya</taxon>
        <taxon>Ascomycota</taxon>
        <taxon>Pezizomycotina</taxon>
        <taxon>Sordariomycetes</taxon>
        <taxon>Xylariomycetidae</taxon>
        <taxon>Amphisphaeriales</taxon>
        <taxon>Apiosporaceae</taxon>
        <taxon>Apiospora</taxon>
    </lineage>
</organism>
<evidence type="ECO:0000256" key="3">
    <source>
        <dbReference type="ARBA" id="ARBA00022691"/>
    </source>
</evidence>
<gene>
    <name evidence="5" type="ORF">PG999_007588</name>
</gene>
<evidence type="ECO:0000256" key="2">
    <source>
        <dbReference type="ARBA" id="ARBA00022679"/>
    </source>
</evidence>
<dbReference type="InterPro" id="IPR050362">
    <property type="entry name" value="Cation-dep_OMT"/>
</dbReference>
<accession>A0AAW0QU43</accession>
<evidence type="ECO:0000313" key="5">
    <source>
        <dbReference type="EMBL" id="KAK8109451.1"/>
    </source>
</evidence>
<evidence type="ECO:0008006" key="7">
    <source>
        <dbReference type="Google" id="ProtNLM"/>
    </source>
</evidence>
<keyword evidence="3" id="KW-0949">S-adenosyl-L-methionine</keyword>
<keyword evidence="1" id="KW-0489">Methyltransferase</keyword>
<dbReference type="GO" id="GO:0008171">
    <property type="term" value="F:O-methyltransferase activity"/>
    <property type="evidence" value="ECO:0007669"/>
    <property type="project" value="InterPro"/>
</dbReference>
<dbReference type="EMBL" id="JAQQWP010000007">
    <property type="protein sequence ID" value="KAK8109451.1"/>
    <property type="molecule type" value="Genomic_DNA"/>
</dbReference>
<dbReference type="Pfam" id="PF01596">
    <property type="entry name" value="Methyltransf_3"/>
    <property type="match status" value="1"/>
</dbReference>
<dbReference type="SUPFAM" id="SSF53335">
    <property type="entry name" value="S-adenosyl-L-methionine-dependent methyltransferases"/>
    <property type="match status" value="1"/>
</dbReference>
<dbReference type="CDD" id="cd02440">
    <property type="entry name" value="AdoMet_MTases"/>
    <property type="match status" value="1"/>
</dbReference>
<protein>
    <recommendedName>
        <fullName evidence="7">O-methyltransferase</fullName>
    </recommendedName>
</protein>
<proteinExistence type="inferred from homology"/>
<evidence type="ECO:0000256" key="1">
    <source>
        <dbReference type="ARBA" id="ARBA00022603"/>
    </source>
</evidence>
<dbReference type="InterPro" id="IPR002935">
    <property type="entry name" value="SAM_O-MeTrfase"/>
</dbReference>
<dbReference type="PROSITE" id="PS51682">
    <property type="entry name" value="SAM_OMT_I"/>
    <property type="match status" value="1"/>
</dbReference>
<reference evidence="5 6" key="1">
    <citation type="submission" date="2023-01" db="EMBL/GenBank/DDBJ databases">
        <title>Analysis of 21 Apiospora genomes using comparative genomics revels a genus with tremendous synthesis potential of carbohydrate active enzymes and secondary metabolites.</title>
        <authorList>
            <person name="Sorensen T."/>
        </authorList>
    </citation>
    <scope>NUCLEOTIDE SEQUENCE [LARGE SCALE GENOMIC DNA]</scope>
    <source>
        <strain evidence="5 6">CBS 117206</strain>
    </source>
</reference>
<dbReference type="PANTHER" id="PTHR10509:SF14">
    <property type="entry name" value="CAFFEOYL-COA O-METHYLTRANSFERASE 3-RELATED"/>
    <property type="match status" value="1"/>
</dbReference>
<dbReference type="InterPro" id="IPR029063">
    <property type="entry name" value="SAM-dependent_MTases_sf"/>
</dbReference>
<dbReference type="Gene3D" id="3.40.50.150">
    <property type="entry name" value="Vaccinia Virus protein VP39"/>
    <property type="match status" value="1"/>
</dbReference>
<keyword evidence="6" id="KW-1185">Reference proteome</keyword>